<comment type="caution">
    <text evidence="2">The sequence shown here is derived from an EMBL/GenBank/DDBJ whole genome shotgun (WGS) entry which is preliminary data.</text>
</comment>
<evidence type="ECO:0000313" key="3">
    <source>
        <dbReference type="Proteomes" id="UP001648503"/>
    </source>
</evidence>
<proteinExistence type="predicted"/>
<keyword evidence="1" id="KW-0812">Transmembrane</keyword>
<evidence type="ECO:0000313" key="2">
    <source>
        <dbReference type="EMBL" id="KAH6597667.1"/>
    </source>
</evidence>
<dbReference type="Proteomes" id="UP001648503">
    <property type="component" value="Unassembled WGS sequence"/>
</dbReference>
<sequence length="81" mass="9025">MIAQSCRGVRVIVIWFVQLIMGVICSTNGLANKRFKFLSQLFSIMFPRGFPQATSMAASAIFCNDDDDDSNRDCPDLISET</sequence>
<keyword evidence="1" id="KW-0472">Membrane</keyword>
<name>A0ABQ8FGG8_9FUNG</name>
<reference evidence="2 3" key="1">
    <citation type="submission" date="2021-02" db="EMBL/GenBank/DDBJ databases">
        <title>Variation within the Batrachochytrium salamandrivorans European outbreak.</title>
        <authorList>
            <person name="Kelly M."/>
            <person name="Pasmans F."/>
            <person name="Shea T.P."/>
            <person name="Munoz J.F."/>
            <person name="Carranza S."/>
            <person name="Cuomo C.A."/>
            <person name="Martel A."/>
        </authorList>
    </citation>
    <scope>NUCLEOTIDE SEQUENCE [LARGE SCALE GENOMIC DNA]</scope>
    <source>
        <strain evidence="2 3">AMFP18/2</strain>
    </source>
</reference>
<gene>
    <name evidence="2" type="ORF">BASA50_004273</name>
</gene>
<evidence type="ECO:0000256" key="1">
    <source>
        <dbReference type="SAM" id="Phobius"/>
    </source>
</evidence>
<keyword evidence="1" id="KW-1133">Transmembrane helix</keyword>
<evidence type="ECO:0008006" key="4">
    <source>
        <dbReference type="Google" id="ProtNLM"/>
    </source>
</evidence>
<accession>A0ABQ8FGG8</accession>
<keyword evidence="3" id="KW-1185">Reference proteome</keyword>
<dbReference type="EMBL" id="JAFCIX010000136">
    <property type="protein sequence ID" value="KAH6597667.1"/>
    <property type="molecule type" value="Genomic_DNA"/>
</dbReference>
<protein>
    <recommendedName>
        <fullName evidence="4">Secreted protein</fullName>
    </recommendedName>
</protein>
<organism evidence="2 3">
    <name type="scientific">Batrachochytrium salamandrivorans</name>
    <dbReference type="NCBI Taxonomy" id="1357716"/>
    <lineage>
        <taxon>Eukaryota</taxon>
        <taxon>Fungi</taxon>
        <taxon>Fungi incertae sedis</taxon>
        <taxon>Chytridiomycota</taxon>
        <taxon>Chytridiomycota incertae sedis</taxon>
        <taxon>Chytridiomycetes</taxon>
        <taxon>Rhizophydiales</taxon>
        <taxon>Rhizophydiales incertae sedis</taxon>
        <taxon>Batrachochytrium</taxon>
    </lineage>
</organism>
<feature type="transmembrane region" description="Helical" evidence="1">
    <location>
        <begin position="12"/>
        <end position="31"/>
    </location>
</feature>